<dbReference type="EMBL" id="JWHR01000164">
    <property type="protein sequence ID" value="KHS55515.1"/>
    <property type="molecule type" value="Genomic_DNA"/>
</dbReference>
<organism evidence="2 3">
    <name type="scientific">Terrisporobacter othiniensis</name>
    <dbReference type="NCBI Taxonomy" id="1577792"/>
    <lineage>
        <taxon>Bacteria</taxon>
        <taxon>Bacillati</taxon>
        <taxon>Bacillota</taxon>
        <taxon>Clostridia</taxon>
        <taxon>Peptostreptococcales</taxon>
        <taxon>Peptostreptococcaceae</taxon>
        <taxon>Terrisporobacter</taxon>
    </lineage>
</organism>
<evidence type="ECO:0008006" key="4">
    <source>
        <dbReference type="Google" id="ProtNLM"/>
    </source>
</evidence>
<evidence type="ECO:0000313" key="2">
    <source>
        <dbReference type="EMBL" id="KHS55515.1"/>
    </source>
</evidence>
<keyword evidence="3" id="KW-1185">Reference proteome</keyword>
<dbReference type="InterPro" id="IPR025699">
    <property type="entry name" value="ABC2_memb-like"/>
</dbReference>
<evidence type="ECO:0000256" key="1">
    <source>
        <dbReference type="SAM" id="Phobius"/>
    </source>
</evidence>
<reference evidence="2 3" key="1">
    <citation type="submission" date="2014-12" db="EMBL/GenBank/DDBJ databases">
        <title>Draft genome sequence of Terrisporobacter sp. 08-306576, isolated from the blood culture of a bacteremia patient.</title>
        <authorList>
            <person name="Lund L.C."/>
            <person name="Sydenham T.V."/>
            <person name="Hogh S.V."/>
            <person name="Skov M.N."/>
            <person name="Kemp M."/>
            <person name="Justesen U.S."/>
        </authorList>
    </citation>
    <scope>NUCLEOTIDE SEQUENCE [LARGE SCALE GENOMIC DNA]</scope>
    <source>
        <strain evidence="2 3">08-306576</strain>
    </source>
</reference>
<accession>A0A0B3WLQ0</accession>
<keyword evidence="1" id="KW-0812">Transmembrane</keyword>
<keyword evidence="1" id="KW-0472">Membrane</keyword>
<dbReference type="RefSeq" id="WP_039681459.1">
    <property type="nucleotide sequence ID" value="NZ_JAWGXO010000018.1"/>
</dbReference>
<feature type="transmembrane region" description="Helical" evidence="1">
    <location>
        <begin position="119"/>
        <end position="142"/>
    </location>
</feature>
<dbReference type="PANTHER" id="PTHR41309:SF2">
    <property type="entry name" value="MEMBRANE PROTEIN"/>
    <property type="match status" value="1"/>
</dbReference>
<protein>
    <recommendedName>
        <fullName evidence="4">ABC-2 transporter permease</fullName>
    </recommendedName>
</protein>
<dbReference type="OrthoDB" id="1750975at2"/>
<feature type="transmembrane region" description="Helical" evidence="1">
    <location>
        <begin position="149"/>
        <end position="166"/>
    </location>
</feature>
<dbReference type="PANTHER" id="PTHR41309">
    <property type="entry name" value="MEMBRANE PROTEIN-RELATED"/>
    <property type="match status" value="1"/>
</dbReference>
<proteinExistence type="predicted"/>
<comment type="caution">
    <text evidence="2">The sequence shown here is derived from an EMBL/GenBank/DDBJ whole genome shotgun (WGS) entry which is preliminary data.</text>
</comment>
<sequence>MRNIMNLVNLSFNNFLSIKKMALFIMVVFGVASLVNPGFSSMLVGMITYVIAYQTMAYEDSYGIDHMIAHLPVTKNEYVISRYIFGIITIVGAGILCSLIFFISKKMNLVDLTGIDYKIILYMGIISAVVLISILIPVLLYFGMKKGRMAIILIFMVIVMIPSLVINDIETAMNILNKLSEMNINLLSGVLTIVILLISYFITRFLYEKKEII</sequence>
<feature type="transmembrane region" description="Helical" evidence="1">
    <location>
        <begin position="79"/>
        <end position="103"/>
    </location>
</feature>
<evidence type="ECO:0000313" key="3">
    <source>
        <dbReference type="Proteomes" id="UP000031189"/>
    </source>
</evidence>
<dbReference type="STRING" id="1577792.QX51_18970"/>
<keyword evidence="1" id="KW-1133">Transmembrane helix</keyword>
<dbReference type="AlphaFoldDB" id="A0A0B3WLQ0"/>
<dbReference type="Proteomes" id="UP000031189">
    <property type="component" value="Unassembled WGS sequence"/>
</dbReference>
<feature type="transmembrane region" description="Helical" evidence="1">
    <location>
        <begin position="186"/>
        <end position="207"/>
    </location>
</feature>
<name>A0A0B3WLQ0_9FIRM</name>
<dbReference type="Pfam" id="PF13346">
    <property type="entry name" value="ABC2_membrane_5"/>
    <property type="match status" value="1"/>
</dbReference>
<gene>
    <name evidence="2" type="ORF">QX51_18970</name>
</gene>